<comment type="caution">
    <text evidence="2">The sequence shown here is derived from an EMBL/GenBank/DDBJ whole genome shotgun (WGS) entry which is preliminary data.</text>
</comment>
<keyword evidence="3" id="KW-1185">Reference proteome</keyword>
<feature type="compositionally biased region" description="Polar residues" evidence="1">
    <location>
        <begin position="16"/>
        <end position="26"/>
    </location>
</feature>
<feature type="compositionally biased region" description="Polar residues" evidence="1">
    <location>
        <begin position="512"/>
        <end position="523"/>
    </location>
</feature>
<gene>
    <name evidence="2" type="ORF">E2562_028437</name>
</gene>
<evidence type="ECO:0000256" key="1">
    <source>
        <dbReference type="SAM" id="MobiDB-lite"/>
    </source>
</evidence>
<feature type="region of interest" description="Disordered" evidence="1">
    <location>
        <begin position="60"/>
        <end position="87"/>
    </location>
</feature>
<dbReference type="OrthoDB" id="1681423at2759"/>
<dbReference type="EMBL" id="SPHZ02000005">
    <property type="protein sequence ID" value="KAF0919131.1"/>
    <property type="molecule type" value="Genomic_DNA"/>
</dbReference>
<evidence type="ECO:0000313" key="2">
    <source>
        <dbReference type="EMBL" id="KAF0919131.1"/>
    </source>
</evidence>
<name>A0A6G1E379_9ORYZ</name>
<organism evidence="2 3">
    <name type="scientific">Oryza meyeriana var. granulata</name>
    <dbReference type="NCBI Taxonomy" id="110450"/>
    <lineage>
        <taxon>Eukaryota</taxon>
        <taxon>Viridiplantae</taxon>
        <taxon>Streptophyta</taxon>
        <taxon>Embryophyta</taxon>
        <taxon>Tracheophyta</taxon>
        <taxon>Spermatophyta</taxon>
        <taxon>Magnoliopsida</taxon>
        <taxon>Liliopsida</taxon>
        <taxon>Poales</taxon>
        <taxon>Poaceae</taxon>
        <taxon>BOP clade</taxon>
        <taxon>Oryzoideae</taxon>
        <taxon>Oryzeae</taxon>
        <taxon>Oryzinae</taxon>
        <taxon>Oryza</taxon>
        <taxon>Oryza meyeriana</taxon>
    </lineage>
</organism>
<proteinExistence type="predicted"/>
<feature type="region of interest" description="Disordered" evidence="1">
    <location>
        <begin position="192"/>
        <end position="219"/>
    </location>
</feature>
<reference evidence="2 3" key="1">
    <citation type="submission" date="2019-11" db="EMBL/GenBank/DDBJ databases">
        <title>Whole genome sequence of Oryza granulata.</title>
        <authorList>
            <person name="Li W."/>
        </authorList>
    </citation>
    <scope>NUCLEOTIDE SEQUENCE [LARGE SCALE GENOMIC DNA]</scope>
    <source>
        <strain evidence="3">cv. Menghai</strain>
        <tissue evidence="2">Leaf</tissue>
    </source>
</reference>
<feature type="region of interest" description="Disordered" evidence="1">
    <location>
        <begin position="465"/>
        <end position="485"/>
    </location>
</feature>
<evidence type="ECO:0000313" key="3">
    <source>
        <dbReference type="Proteomes" id="UP000479710"/>
    </source>
</evidence>
<dbReference type="AlphaFoldDB" id="A0A6G1E379"/>
<feature type="region of interest" description="Disordered" evidence="1">
    <location>
        <begin position="502"/>
        <end position="533"/>
    </location>
</feature>
<feature type="region of interest" description="Disordered" evidence="1">
    <location>
        <begin position="1"/>
        <end position="36"/>
    </location>
</feature>
<protein>
    <submittedName>
        <fullName evidence="2">Uncharacterized protein</fullName>
    </submittedName>
</protein>
<accession>A0A6G1E379</accession>
<sequence length="546" mass="60206">MGADLIGQDTIERQEQGQTGVSTVENPSMPMQGGITSSTETIITDYLDADDSDIKEIVIEDEPTSRSHSSHVRPEDETNLNISKNDIGGIPEEEDICELSQRTTVETVIGSCEVIDEDKKIHGLKNQDEDTCGALDIGEVVSKFQSSLTDTSAADAIELEKHELNKRGNAVAGEILDSVFGTEEHNVIERTHTEQERGTKVAAVKNPADNSNEEEPDSNHDVVSLVEVNGKDFIGLGSFQSYHLPIVNEEKVQTEVREGLYGPSSPLQLIEDFHKRDLTFDSPYSNEETIISTYEVKSTDIQDTLAVSQFDKPQQMLLEDPEVVKFENSGLISSCMPLVENSSKTDILLPHGSEQEKDGASTTAIGFTSEPNQEKVIVKVDFPAESNQKKIIANTDKTSQEGYLLQTPAPRRDASEETPLLQMVENMTSFSFSNEQHSKVVECIPMTSISLMQVKDDADEEYEKSPLLSPREQEGGDFTIPNHSVRNKKPLQSLMTGESIGMRSPLKEQEPFPNNSTIVSSPRSKGKQKPRSSLFARCMCCTTATN</sequence>
<dbReference type="Proteomes" id="UP000479710">
    <property type="component" value="Unassembled WGS sequence"/>
</dbReference>